<comment type="subunit">
    <text evidence="6">Homodimer; the beta-strands of each monomer intercalate to form a hydrophobic core, while the alpha-helices form wings that extend away from the core.</text>
</comment>
<dbReference type="NCBIfam" id="TIGR00202">
    <property type="entry name" value="csrA"/>
    <property type="match status" value="1"/>
</dbReference>
<keyword evidence="4 6" id="KW-0694">RNA-binding</keyword>
<dbReference type="Proteomes" id="UP000228987">
    <property type="component" value="Unassembled WGS sequence"/>
</dbReference>
<dbReference type="EMBL" id="NVWI01000002">
    <property type="protein sequence ID" value="PCJ42547.1"/>
    <property type="molecule type" value="Genomic_DNA"/>
</dbReference>
<dbReference type="PANTHER" id="PTHR34984:SF1">
    <property type="entry name" value="CARBON STORAGE REGULATOR"/>
    <property type="match status" value="1"/>
</dbReference>
<evidence type="ECO:0000256" key="3">
    <source>
        <dbReference type="ARBA" id="ARBA00022845"/>
    </source>
</evidence>
<keyword evidence="3 6" id="KW-0810">Translation regulation</keyword>
<dbReference type="GO" id="GO:0006402">
    <property type="term" value="P:mRNA catabolic process"/>
    <property type="evidence" value="ECO:0007669"/>
    <property type="project" value="InterPro"/>
</dbReference>
<dbReference type="NCBIfam" id="NF002469">
    <property type="entry name" value="PRK01712.1"/>
    <property type="match status" value="1"/>
</dbReference>
<dbReference type="Gene3D" id="2.60.40.4380">
    <property type="entry name" value="Translational regulator CsrA"/>
    <property type="match status" value="1"/>
</dbReference>
<evidence type="ECO:0000256" key="6">
    <source>
        <dbReference type="HAMAP-Rule" id="MF_00167"/>
    </source>
</evidence>
<accession>A0A2A5CF98</accession>
<evidence type="ECO:0000256" key="5">
    <source>
        <dbReference type="ARBA" id="ARBA00023159"/>
    </source>
</evidence>
<dbReference type="FunFam" id="2.60.40.4380:FF:000002">
    <property type="entry name" value="Translational regulator CsrA"/>
    <property type="match status" value="1"/>
</dbReference>
<dbReference type="InterPro" id="IPR003751">
    <property type="entry name" value="CsrA"/>
</dbReference>
<dbReference type="GO" id="GO:0045947">
    <property type="term" value="P:negative regulation of translational initiation"/>
    <property type="evidence" value="ECO:0007669"/>
    <property type="project" value="UniProtKB-UniRule"/>
</dbReference>
<comment type="subcellular location">
    <subcellularLocation>
        <location evidence="6">Cytoplasm</location>
    </subcellularLocation>
</comment>
<proteinExistence type="inferred from homology"/>
<evidence type="ECO:0000313" key="8">
    <source>
        <dbReference type="Proteomes" id="UP000228987"/>
    </source>
</evidence>
<protein>
    <recommendedName>
        <fullName evidence="6">Translational regulator CsrA</fullName>
    </recommendedName>
    <alternativeName>
        <fullName evidence="6">Carbon storage regulator</fullName>
    </alternativeName>
</protein>
<dbReference type="AlphaFoldDB" id="A0A2A5CF98"/>
<keyword evidence="2 6" id="KW-0678">Repressor</keyword>
<dbReference type="HAMAP" id="MF_00167">
    <property type="entry name" value="CsrA"/>
    <property type="match status" value="1"/>
</dbReference>
<sequence length="66" mass="7178">MLILTRRVGESIMIGDDVCVTVLGNQGNQTKIGITAPANISVHREEIYEKIQEENSLGSKTASFNS</sequence>
<name>A0A2A5CF98_9GAMM</name>
<keyword evidence="1 6" id="KW-0963">Cytoplasm</keyword>
<comment type="similarity">
    <text evidence="6">Belongs to the CsrA/RsmA family.</text>
</comment>
<comment type="caution">
    <text evidence="7">The sequence shown here is derived from an EMBL/GenBank/DDBJ whole genome shotgun (WGS) entry which is preliminary data.</text>
</comment>
<evidence type="ECO:0000256" key="4">
    <source>
        <dbReference type="ARBA" id="ARBA00022884"/>
    </source>
</evidence>
<dbReference type="PANTHER" id="PTHR34984">
    <property type="entry name" value="CARBON STORAGE REGULATOR"/>
    <property type="match status" value="1"/>
</dbReference>
<organism evidence="7 8">
    <name type="scientific">SAR86 cluster bacterium</name>
    <dbReference type="NCBI Taxonomy" id="2030880"/>
    <lineage>
        <taxon>Bacteria</taxon>
        <taxon>Pseudomonadati</taxon>
        <taxon>Pseudomonadota</taxon>
        <taxon>Gammaproteobacteria</taxon>
        <taxon>SAR86 cluster</taxon>
    </lineage>
</organism>
<evidence type="ECO:0000256" key="1">
    <source>
        <dbReference type="ARBA" id="ARBA00022490"/>
    </source>
</evidence>
<reference evidence="8" key="1">
    <citation type="submission" date="2017-08" db="EMBL/GenBank/DDBJ databases">
        <title>A dynamic microbial community with high functional redundancy inhabits the cold, oxic subseafloor aquifer.</title>
        <authorList>
            <person name="Tully B.J."/>
            <person name="Wheat C.G."/>
            <person name="Glazer B.T."/>
            <person name="Huber J.A."/>
        </authorList>
    </citation>
    <scope>NUCLEOTIDE SEQUENCE [LARGE SCALE GENOMIC DNA]</scope>
</reference>
<dbReference type="InterPro" id="IPR036107">
    <property type="entry name" value="CsrA_sf"/>
</dbReference>
<dbReference type="GO" id="GO:0045948">
    <property type="term" value="P:positive regulation of translational initiation"/>
    <property type="evidence" value="ECO:0007669"/>
    <property type="project" value="UniProtKB-UniRule"/>
</dbReference>
<dbReference type="SUPFAM" id="SSF117130">
    <property type="entry name" value="CsrA-like"/>
    <property type="match status" value="1"/>
</dbReference>
<gene>
    <name evidence="6 7" type="primary">csrA</name>
    <name evidence="7" type="ORF">COA71_03275</name>
</gene>
<dbReference type="GO" id="GO:0006109">
    <property type="term" value="P:regulation of carbohydrate metabolic process"/>
    <property type="evidence" value="ECO:0007669"/>
    <property type="project" value="UniProtKB-UniRule"/>
</dbReference>
<evidence type="ECO:0000313" key="7">
    <source>
        <dbReference type="EMBL" id="PCJ42547.1"/>
    </source>
</evidence>
<comment type="function">
    <text evidence="6">A key translational regulator that binds mRNA to regulate translation initiation and/or mRNA stability. Mediates global changes in gene expression, shifting from rapid growth to stress survival by linking envelope stress, the stringent response and the catabolite repression systems. Usually binds in the 5'-UTR; binding at or near the Shine-Dalgarno sequence prevents ribosome-binding, repressing translation, binding elsewhere in the 5'-UTR can activate translation and/or stabilize the mRNA. Its function is antagonized by small RNA(s).</text>
</comment>
<evidence type="ECO:0000256" key="2">
    <source>
        <dbReference type="ARBA" id="ARBA00022491"/>
    </source>
</evidence>
<dbReference type="GO" id="GO:0048027">
    <property type="term" value="F:mRNA 5'-UTR binding"/>
    <property type="evidence" value="ECO:0007669"/>
    <property type="project" value="UniProtKB-UniRule"/>
</dbReference>
<dbReference type="Pfam" id="PF02599">
    <property type="entry name" value="CsrA"/>
    <property type="match status" value="1"/>
</dbReference>
<keyword evidence="5 6" id="KW-0010">Activator</keyword>
<dbReference type="GO" id="GO:0005829">
    <property type="term" value="C:cytosol"/>
    <property type="evidence" value="ECO:0007669"/>
    <property type="project" value="TreeGrafter"/>
</dbReference>